<dbReference type="Pfam" id="PF02321">
    <property type="entry name" value="OEP"/>
    <property type="match status" value="1"/>
</dbReference>
<dbReference type="PANTHER" id="PTHR30203:SF24">
    <property type="entry name" value="BLR4935 PROTEIN"/>
    <property type="match status" value="1"/>
</dbReference>
<evidence type="ECO:0000256" key="1">
    <source>
        <dbReference type="ARBA" id="ARBA00007613"/>
    </source>
</evidence>
<dbReference type="AlphaFoldDB" id="A0A3A3FJI3"/>
<evidence type="ECO:0000313" key="4">
    <source>
        <dbReference type="Proteomes" id="UP000265955"/>
    </source>
</evidence>
<dbReference type="OrthoDB" id="9769048at2"/>
<evidence type="ECO:0000256" key="2">
    <source>
        <dbReference type="SAM" id="Coils"/>
    </source>
</evidence>
<dbReference type="Proteomes" id="UP000265955">
    <property type="component" value="Unassembled WGS sequence"/>
</dbReference>
<dbReference type="GO" id="GO:0015562">
    <property type="term" value="F:efflux transmembrane transporter activity"/>
    <property type="evidence" value="ECO:0007669"/>
    <property type="project" value="InterPro"/>
</dbReference>
<dbReference type="Gene3D" id="1.20.1600.10">
    <property type="entry name" value="Outer membrane efflux proteins (OEP)"/>
    <property type="match status" value="1"/>
</dbReference>
<dbReference type="SUPFAM" id="SSF56954">
    <property type="entry name" value="Outer membrane efflux proteins (OEP)"/>
    <property type="match status" value="1"/>
</dbReference>
<keyword evidence="4" id="KW-1185">Reference proteome</keyword>
<dbReference type="PANTHER" id="PTHR30203">
    <property type="entry name" value="OUTER MEMBRANE CATION EFFLUX PROTEIN"/>
    <property type="match status" value="1"/>
</dbReference>
<sequence length="437" mass="48299">MFSHIKVRPIPANRAHTLCHFSVMFVLAFGTTMVQAQPGGLTLNEALQLSLQRSSLPKAAQASVQASREAAAKAGQLPDPMLKAGIENVPVNGADRWSTTRDFMSMRRIGIEQQWVSADKRVARSERARRATEMEEGNYLADVARVREETAKAWVNVLYAQRSLALVQTLEQQAAGDLSAVQASHRGAKAAAGDVVQAQLALSQAKDATRKREQELKNAKLALARWTTMPVKSIADETLSLVSHVPHLTLENLEKYHPTVIAARRAITLADAETTVATRERYPDWTIEAGFSQRPQFSNMLSVSVSIPLTFNRSERQDRDIAERAAMGTKARLQYEDAVRESQTEIQSLSFTLESLKERLMQLNAELLPAATQQAELSIAAYRAGTGSLSAVFNARKMLLEQRLQIMDLEKEAALTWAKLEHHVLPHELAFAEGAAQ</sequence>
<feature type="coiled-coil region" evidence="2">
    <location>
        <begin position="339"/>
        <end position="366"/>
    </location>
</feature>
<evidence type="ECO:0000313" key="3">
    <source>
        <dbReference type="EMBL" id="RJF91632.1"/>
    </source>
</evidence>
<accession>A0A3A3FJI3</accession>
<keyword evidence="2" id="KW-0175">Coiled coil</keyword>
<dbReference type="InterPro" id="IPR003423">
    <property type="entry name" value="OMP_efflux"/>
</dbReference>
<comment type="similarity">
    <text evidence="1">Belongs to the outer membrane factor (OMF) (TC 1.B.17) family.</text>
</comment>
<name>A0A3A3FJI3_9BURK</name>
<gene>
    <name evidence="3" type="ORF">D3871_23310</name>
</gene>
<dbReference type="RefSeq" id="WP_119771530.1">
    <property type="nucleotide sequence ID" value="NZ_QYUO01000003.1"/>
</dbReference>
<dbReference type="EMBL" id="QYUO01000003">
    <property type="protein sequence ID" value="RJF91632.1"/>
    <property type="molecule type" value="Genomic_DNA"/>
</dbReference>
<reference evidence="4" key="1">
    <citation type="submission" date="2018-09" db="EMBL/GenBank/DDBJ databases">
        <authorList>
            <person name="Zhu H."/>
        </authorList>
    </citation>
    <scope>NUCLEOTIDE SEQUENCE [LARGE SCALE GENOMIC DNA]</scope>
    <source>
        <strain evidence="4">K1R23-30</strain>
    </source>
</reference>
<proteinExistence type="inferred from homology"/>
<dbReference type="InterPro" id="IPR010131">
    <property type="entry name" value="MdtP/NodT-like"/>
</dbReference>
<comment type="caution">
    <text evidence="3">The sequence shown here is derived from an EMBL/GenBank/DDBJ whole genome shotgun (WGS) entry which is preliminary data.</text>
</comment>
<protein>
    <submittedName>
        <fullName evidence="3">TolC family protein</fullName>
    </submittedName>
</protein>
<organism evidence="3 4">
    <name type="scientific">Noviherbaspirillum saxi</name>
    <dbReference type="NCBI Taxonomy" id="2320863"/>
    <lineage>
        <taxon>Bacteria</taxon>
        <taxon>Pseudomonadati</taxon>
        <taxon>Pseudomonadota</taxon>
        <taxon>Betaproteobacteria</taxon>
        <taxon>Burkholderiales</taxon>
        <taxon>Oxalobacteraceae</taxon>
        <taxon>Noviherbaspirillum</taxon>
    </lineage>
</organism>